<name>A0A512SWH0_9MICO</name>
<accession>A0A512SWH0</accession>
<dbReference type="AlphaFoldDB" id="A0A512SWH0"/>
<organism evidence="2 3">
    <name type="scientific">Knoellia locipacati</name>
    <dbReference type="NCBI Taxonomy" id="882824"/>
    <lineage>
        <taxon>Bacteria</taxon>
        <taxon>Bacillati</taxon>
        <taxon>Actinomycetota</taxon>
        <taxon>Actinomycetes</taxon>
        <taxon>Micrococcales</taxon>
        <taxon>Intrasporangiaceae</taxon>
        <taxon>Knoellia</taxon>
    </lineage>
</organism>
<gene>
    <name evidence="2" type="ORF">KLO01_03530</name>
</gene>
<dbReference type="OrthoDB" id="9839672at2"/>
<feature type="coiled-coil region" evidence="1">
    <location>
        <begin position="184"/>
        <end position="211"/>
    </location>
</feature>
<dbReference type="EMBL" id="BKBA01000003">
    <property type="protein sequence ID" value="GEQ12306.1"/>
    <property type="molecule type" value="Genomic_DNA"/>
</dbReference>
<dbReference type="Proteomes" id="UP000321793">
    <property type="component" value="Unassembled WGS sequence"/>
</dbReference>
<protein>
    <submittedName>
        <fullName evidence="2">Uncharacterized protein</fullName>
    </submittedName>
</protein>
<keyword evidence="1" id="KW-0175">Coiled coil</keyword>
<reference evidence="2 3" key="1">
    <citation type="submission" date="2019-07" db="EMBL/GenBank/DDBJ databases">
        <title>Whole genome shotgun sequence of Knoellia locipacati NBRC 109775.</title>
        <authorList>
            <person name="Hosoyama A."/>
            <person name="Uohara A."/>
            <person name="Ohji S."/>
            <person name="Ichikawa N."/>
        </authorList>
    </citation>
    <scope>NUCLEOTIDE SEQUENCE [LARGE SCALE GENOMIC DNA]</scope>
    <source>
        <strain evidence="2 3">NBRC 109775</strain>
    </source>
</reference>
<comment type="caution">
    <text evidence="2">The sequence shown here is derived from an EMBL/GenBank/DDBJ whole genome shotgun (WGS) entry which is preliminary data.</text>
</comment>
<proteinExistence type="predicted"/>
<evidence type="ECO:0000256" key="1">
    <source>
        <dbReference type="SAM" id="Coils"/>
    </source>
</evidence>
<keyword evidence="3" id="KW-1185">Reference proteome</keyword>
<dbReference type="RefSeq" id="WP_147061844.1">
    <property type="nucleotide sequence ID" value="NZ_BAABDN010000001.1"/>
</dbReference>
<evidence type="ECO:0000313" key="2">
    <source>
        <dbReference type="EMBL" id="GEQ12306.1"/>
    </source>
</evidence>
<sequence>MSLTDYVQTTRTGLGDTAGVSLLDDSEALRGAVPEEAGTEADGRSVVVAHAQLGDEVAALGRLADAIGDGGIGVLALVAEPSALPVGPLLAAATEHGLRVVRAQGVAHRRARTVLSVTRDAEVPVTAYLSQTPVATDERAALRLANEWVVEGVALRASVYQLTERLRGSDEEARLLRVRLDDLQTSAKSQRQALEQELAAARKSAREATARAAQGPAVKVKRAVAVLREDPVAGSRRLARAAARRVRG</sequence>
<evidence type="ECO:0000313" key="3">
    <source>
        <dbReference type="Proteomes" id="UP000321793"/>
    </source>
</evidence>